<dbReference type="Proteomes" id="UP001154078">
    <property type="component" value="Chromosome 7"/>
</dbReference>
<evidence type="ECO:0000256" key="1">
    <source>
        <dbReference type="SAM" id="Coils"/>
    </source>
</evidence>
<feature type="coiled-coil region" evidence="1">
    <location>
        <begin position="2271"/>
        <end position="2323"/>
    </location>
</feature>
<keyword evidence="4" id="KW-1185">Reference proteome</keyword>
<accession>A0A9P0BDH0</accession>
<dbReference type="EMBL" id="OV121138">
    <property type="protein sequence ID" value="CAH0560725.1"/>
    <property type="molecule type" value="Genomic_DNA"/>
</dbReference>
<dbReference type="PANTHER" id="PTHR45615">
    <property type="entry name" value="MYOSIN HEAVY CHAIN, NON-MUSCLE"/>
    <property type="match status" value="1"/>
</dbReference>
<sequence length="3049" mass="353493">MSSINKDPDPGGSQGASNREITDLKDQNEQQQVLIAQLKEMLRKTDQQTNVTEDKMQEYIKTLNRKKNNKLKTGDVISVNIDSNKKERLNLLRQQMEENKAKLAERGKSQKGLEEMVSQLTVQLNDSQNLISQSSLNLSIQEGKLVDYSRNTSQDELYNILLTKEKKITELGVKVQKLEGNVLDLEENLKEKDSVIDARTKAITLMTESLNKKGKSTLDELDETKEQMKKMQENFVSLEQDMKSRQLKLLEDLKMKNNEILDLQELNEKLENEKEELKNHLKEKLKIIEDLKIEETPKKEASPKSSPSRNRKNRKGKNQKKETTPPAEDIDVSKITSELEEMKKQNEDLLKKNVDITKIISELEELKKLNEDLQKKNLDIAEENNTLKERCQNIMEENEGFVKKIKILEQETTESLEELNQLKDKMREKIITDSSSSTTEESEVAKFKKQIEENNKNMIKIKAQNNSKIKELNKKLNTFKKMNDANALILQLQNENSKLEQKIAELEDEKGNLQLKMVESTESVKDEPLKEIISKLEVDKKDLEEKIETLQEKISSFTQVQTQQVQSEISSIQFEEKLDLIEKEKEAVITEKEDLECKCTELTEKLESLTKEKTELSAKLENYIQENMELIDKLEKLSAEKVSSAESIEIVEGLTLQEKLDFAAYEKNMEVSEDLRMESSDTPLDQSSEPPEELNQTVLQLNEETTELLQKIEMFNVERKEVMLKLDALKEENEKLMEDLKEFEKIKEENSQMSVQLKQVENNRDVLEETYEQLQTEKEVLEKEKDDLIKQLKNATISDRLKDLQHKCEDLIKENESLKKSLKKANEDVSEKDTDLLKKLSEAKTESLTLEAKLKDCLEEIENSKVVIEENKEELINSSKIINQMQVKIDEKEEIIKEDKQQLEEMTNNIEDLNDTINELKKLHEDKDEEIDVKYNENINNLEEQLKELKESLSSQIEQADEYEKELNECHEIITKLNAELKELNLRVANYQEMLQNKDKELEKYTEDISEQESFIKGLENSIHEKNNELSNKEKMVVNLTQTISEKDEKFNNLTTELTEKFLNLQQQMNSNNGVLEGKIIELQTKNKELLEKLKKYAANLKKKTQDYKDLEAKLALNDNQEFKKQMSELQTNLEKLTQEKQELESNNVQLQNTILSLKEERTNEKENTLSLKQEFSNIHEKSDDFDNADLAKDSKIKELEMIIETQENDMAEYREKISRLEEGISVLEERRLSLERTNVALGDKLTESSISFEEKSLEEEQLEQKMGALIQKDDELTKKLDNLSMDNEELTLRNTELCQEQCKLVTKINDLETQLCNAQQDLEFTKVELQKPISNLENQIRILQNEKDMFAKKYKEESEKYENEIQIQMEELMNIKNELTIQNEKLLETVQDLSEKNNELHSQIEDLKEKLEDTTKSDQLQDQIKQLKNTEALLKQEIEDLKIDLLKKTAIETVDEVITEAKSQVDSKEPEVKAVPTFNWDSFNPQQQTEANDWFAVQETAQKQHAEASQAEIKAPVDNTSEELQKKIKTLEFMLYNVEKEKDNALLQCHGLTNELTRLVYEREQNIPPLGGNLDGLEAQVVSIEDTTDNKDLRGLEFEATRSVKVGNAEVPIVEDLVMKKEAYKCFIDEERLESIPGLEAQIVPMGEDIDDITALRSSEFEPTLSYHEANPNAPIVEDLAMKKEAYQCFKAGEDDARPEDGLKDSLESQIVSMSDSMDDRRALQNLEFQPTSNYHEANPESPNFENLAMKKEAYQCFNPTEDNVAPKNTFGDPQGSSSLEGLIVDDNDDGWGWGPEEAKKEEAYMLKTSAVTEISELKSQVDSLNEQVRVFQLERESHLEEIKQLQVKSGKLIKKCKEFKLKYEQISKKESSAAVSKDDDFFNLDNAIQEELKVQVERLEKTVKDVTSELEKEKLEKLMLVKKVDTLTTANEKFVEIKERQDFELMNLQRKYDELQNADWGNPNVTPEKKTVKFENTNEENSRKYEECRLQVEELKETIKDIMLDNEELQSLLEEQKNLRNKAESKLKNLTVAQDNVRSEEEFIDVCNEKQKLEKELENIKVQNRQLEISLKSNKNLEDEYSVLLNTKNDFENQLQQLKDNSKTIQEYEVLLNERNNLKERFDDLNQRYEDEVLDRSNLEARYQHVGTNYENITREITELRNDKEELLSEVSNKDALLENIMQEKLELENQVRVLEDRVEEIVILQDKINILKEKNQDLANQLSKSDAVVQQSSVFEVNNPASFFDEIAIPTEEKHPDNEETLKPRSEVSDLENKLLDTSEQNQNLNSQIQELKCANTALLENEQQLLATYQKNLEITVEDLNKKWEEECINRGDVIAETWKLHLETVETEFAHVRNKLQVEVNDLEEKCNGLVNENNELRKNVDAEIRNEVDKISALQLQITNGQKSIAELSTLLQQKDIDYQHLQNTVMMLQSEVDQYKVLLQEKEAKLDGINVVIETTMKQFDEKREVVEEVVKILEKNAGYVLSFDKLDIVSELEQQLGSKNAKLQEHSAVVKNLEETISDLTQKLNTLKEIKKDNKNLELELNQAKSDLLMLQNSLQETQRSLFETAQNYSEKSKAFDDLLLEMQNLEEYKVKLEKLEKEHSTLAKNLEESNQQISDLTQKLLALEDMKNDSNIGVHNLELELNSLEKTQKSQNYSEKSKAFDDLLLEMQNLQKLYQSKENECLNLQSLYEDKCQESSQYVEETYKTQIRQLENHYENILMEKQNDFDALKSMNEDYQMRIETLKSSDQKLQEHQQFELKCAELEHHIGELNAYIQGQNERIEQQNLTIEESNKQVEDMQVIIEQQVAKIEELRKEVFSKSNEFDSFVAQMENIIPGGTITKQPLALPDKTPEGEESVSAAEHDLALYMLHQRDVRCEELTEELTHLLEERDLLQLRLSIAIREKEEMRKKTVEDAATTHGASTTGLQASPSKSGAIFMAASGIEMGKEPLEEEGQNLATKLSELKSVGYKKDKTFVDEKELRKIQQLAIMQEHMNEASKLPAEAAQKLVDASYTLSRDVQSPSKVLLNWLWGRSTPKVNDT</sequence>
<feature type="region of interest" description="Disordered" evidence="2">
    <location>
        <begin position="1"/>
        <end position="28"/>
    </location>
</feature>
<proteinExistence type="predicted"/>
<feature type="coiled-coil region" evidence="1">
    <location>
        <begin position="2669"/>
        <end position="2729"/>
    </location>
</feature>
<feature type="coiled-coil region" evidence="1">
    <location>
        <begin position="712"/>
        <end position="1043"/>
    </location>
</feature>
<organism evidence="3 4">
    <name type="scientific">Brassicogethes aeneus</name>
    <name type="common">Rape pollen beetle</name>
    <name type="synonym">Meligethes aeneus</name>
    <dbReference type="NCBI Taxonomy" id="1431903"/>
    <lineage>
        <taxon>Eukaryota</taxon>
        <taxon>Metazoa</taxon>
        <taxon>Ecdysozoa</taxon>
        <taxon>Arthropoda</taxon>
        <taxon>Hexapoda</taxon>
        <taxon>Insecta</taxon>
        <taxon>Pterygota</taxon>
        <taxon>Neoptera</taxon>
        <taxon>Endopterygota</taxon>
        <taxon>Coleoptera</taxon>
        <taxon>Polyphaga</taxon>
        <taxon>Cucujiformia</taxon>
        <taxon>Nitidulidae</taxon>
        <taxon>Meligethinae</taxon>
        <taxon>Brassicogethes</taxon>
    </lineage>
</organism>
<evidence type="ECO:0000256" key="2">
    <source>
        <dbReference type="SAM" id="MobiDB-lite"/>
    </source>
</evidence>
<dbReference type="PANTHER" id="PTHR45615:SF72">
    <property type="entry name" value="CHROMOSOME UNDETERMINED SCAFFOLD_67, WHOLE GENOME SHOTGUN SEQUENCE"/>
    <property type="match status" value="1"/>
</dbReference>
<name>A0A9P0BDH0_BRAAE</name>
<feature type="coiled-coil region" evidence="1">
    <location>
        <begin position="1327"/>
        <end position="1445"/>
    </location>
</feature>
<feature type="coiled-coil region" evidence="1">
    <location>
        <begin position="2884"/>
        <end position="2918"/>
    </location>
</feature>
<feature type="coiled-coil region" evidence="1">
    <location>
        <begin position="1809"/>
        <end position="1850"/>
    </location>
</feature>
<feature type="coiled-coil region" evidence="1">
    <location>
        <begin position="2432"/>
        <end position="2635"/>
    </location>
</feature>
<protein>
    <submittedName>
        <fullName evidence="3">Uncharacterized protein</fullName>
    </submittedName>
</protein>
<feature type="coiled-coil region" evidence="1">
    <location>
        <begin position="1891"/>
        <end position="2224"/>
    </location>
</feature>
<feature type="region of interest" description="Disordered" evidence="2">
    <location>
        <begin position="296"/>
        <end position="333"/>
    </location>
</feature>
<dbReference type="OrthoDB" id="2441647at2759"/>
<feature type="coiled-coil region" evidence="1">
    <location>
        <begin position="2358"/>
        <end position="2392"/>
    </location>
</feature>
<keyword evidence="1" id="KW-0175">Coiled coil</keyword>
<feature type="coiled-coil region" evidence="1">
    <location>
        <begin position="2782"/>
        <end position="2830"/>
    </location>
</feature>
<feature type="compositionally biased region" description="Basic residues" evidence="2">
    <location>
        <begin position="309"/>
        <end position="318"/>
    </location>
</feature>
<reference evidence="3" key="1">
    <citation type="submission" date="2021-12" db="EMBL/GenBank/DDBJ databases">
        <authorList>
            <person name="King R."/>
        </authorList>
    </citation>
    <scope>NUCLEOTIDE SEQUENCE</scope>
</reference>
<gene>
    <name evidence="3" type="ORF">MELIAE_LOCUS10440</name>
</gene>
<feature type="coiled-coil region" evidence="1">
    <location>
        <begin position="1073"/>
        <end position="1168"/>
    </location>
</feature>
<dbReference type="Gene3D" id="1.10.287.1490">
    <property type="match status" value="1"/>
</dbReference>
<feature type="region of interest" description="Disordered" evidence="2">
    <location>
        <begin position="673"/>
        <end position="692"/>
    </location>
</feature>
<feature type="coiled-coil region" evidence="1">
    <location>
        <begin position="1197"/>
        <end position="1301"/>
    </location>
</feature>
<evidence type="ECO:0000313" key="4">
    <source>
        <dbReference type="Proteomes" id="UP001154078"/>
    </source>
</evidence>
<feature type="compositionally biased region" description="Polar residues" evidence="2">
    <location>
        <begin position="680"/>
        <end position="689"/>
    </location>
</feature>
<feature type="coiled-coil region" evidence="1">
    <location>
        <begin position="168"/>
        <end position="294"/>
    </location>
</feature>
<evidence type="ECO:0000313" key="3">
    <source>
        <dbReference type="EMBL" id="CAH0560725.1"/>
    </source>
</evidence>